<evidence type="ECO:0000313" key="8">
    <source>
        <dbReference type="Proteomes" id="UP000279909"/>
    </source>
</evidence>
<accession>A0A3M8H190</accession>
<dbReference type="InterPro" id="IPR013762">
    <property type="entry name" value="Integrase-like_cat_sf"/>
</dbReference>
<evidence type="ECO:0000256" key="2">
    <source>
        <dbReference type="ARBA" id="ARBA00023125"/>
    </source>
</evidence>
<evidence type="ECO:0000256" key="1">
    <source>
        <dbReference type="ARBA" id="ARBA00008857"/>
    </source>
</evidence>
<dbReference type="GO" id="GO:0006310">
    <property type="term" value="P:DNA recombination"/>
    <property type="evidence" value="ECO:0007669"/>
    <property type="project" value="UniProtKB-KW"/>
</dbReference>
<dbReference type="InterPro" id="IPR044068">
    <property type="entry name" value="CB"/>
</dbReference>
<feature type="domain" description="Tyr recombinase" evidence="5">
    <location>
        <begin position="117"/>
        <end position="313"/>
    </location>
</feature>
<dbReference type="SUPFAM" id="SSF56349">
    <property type="entry name" value="DNA breaking-rejoining enzymes"/>
    <property type="match status" value="1"/>
</dbReference>
<dbReference type="PANTHER" id="PTHR30349:SF41">
    <property type="entry name" value="INTEGRASE_RECOMBINASE PROTEIN MJ0367-RELATED"/>
    <property type="match status" value="1"/>
</dbReference>
<dbReference type="PROSITE" id="PS51900">
    <property type="entry name" value="CB"/>
    <property type="match status" value="1"/>
</dbReference>
<evidence type="ECO:0000256" key="4">
    <source>
        <dbReference type="PROSITE-ProRule" id="PRU01248"/>
    </source>
</evidence>
<proteinExistence type="inferred from homology"/>
<evidence type="ECO:0000259" key="6">
    <source>
        <dbReference type="PROSITE" id="PS51900"/>
    </source>
</evidence>
<dbReference type="AlphaFoldDB" id="A0A3M8H190"/>
<evidence type="ECO:0000259" key="5">
    <source>
        <dbReference type="PROSITE" id="PS51898"/>
    </source>
</evidence>
<dbReference type="RefSeq" id="WP_122973613.1">
    <property type="nucleotide sequence ID" value="NZ_RHLQ01000073.1"/>
</dbReference>
<organism evidence="7 8">
    <name type="scientific">Lysinibacillus halotolerans</name>
    <dbReference type="NCBI Taxonomy" id="1368476"/>
    <lineage>
        <taxon>Bacteria</taxon>
        <taxon>Bacillati</taxon>
        <taxon>Bacillota</taxon>
        <taxon>Bacilli</taxon>
        <taxon>Bacillales</taxon>
        <taxon>Bacillaceae</taxon>
        <taxon>Lysinibacillus</taxon>
    </lineage>
</organism>
<keyword evidence="2 4" id="KW-0238">DNA-binding</keyword>
<feature type="domain" description="Core-binding (CB)" evidence="6">
    <location>
        <begin position="6"/>
        <end position="90"/>
    </location>
</feature>
<dbReference type="Gene3D" id="1.10.443.10">
    <property type="entry name" value="Intergrase catalytic core"/>
    <property type="match status" value="1"/>
</dbReference>
<evidence type="ECO:0008006" key="9">
    <source>
        <dbReference type="Google" id="ProtNLM"/>
    </source>
</evidence>
<dbReference type="InterPro" id="IPR010998">
    <property type="entry name" value="Integrase_recombinase_N"/>
</dbReference>
<evidence type="ECO:0000256" key="3">
    <source>
        <dbReference type="ARBA" id="ARBA00023172"/>
    </source>
</evidence>
<dbReference type="OrthoDB" id="107900at2"/>
<name>A0A3M8H190_9BACI</name>
<reference evidence="7 8" key="1">
    <citation type="journal article" date="2014" name="Int. J. Syst. Evol. Microbiol.">
        <title>Lysinibacillus halotolerans sp. nov., isolated from saline-alkaline soil.</title>
        <authorList>
            <person name="Kong D."/>
            <person name="Wang Y."/>
            <person name="Zhao B."/>
            <person name="Li Y."/>
            <person name="Song J."/>
            <person name="Zhai Y."/>
            <person name="Zhang C."/>
            <person name="Wang H."/>
            <person name="Chen X."/>
            <person name="Zhao B."/>
            <person name="Ruan Z."/>
        </authorList>
    </citation>
    <scope>NUCLEOTIDE SEQUENCE [LARGE SCALE GENOMIC DNA]</scope>
    <source>
        <strain evidence="7 8">MCCC 1A12703</strain>
    </source>
</reference>
<sequence>MTKGSSAIEQQMNKLFKHTRAGSYATRNRYAKSCRSFIRFLDEHYHMKNLRNLQDKHIIAYVQYRQEQGISSKTIKNDLGAIRYMHDLLPNTKYELASNLELKQNYNVHLEKTVAVDGDRAWTEKEYTNMLQLLFEQSRTSKIAAITRDVIILERTMGLRVAEAVCMRRSQAESALRTGIYQVQSEAKNGRWRQVPLSAEVKEMLTERLQKIERGERIFVSEGEKAHQIVNQIEKHLERYRGLVETAEGRQRRLNPKSEVKPLTFHGLRYNYVQERMAIEMNKGYTWNVAAQIVTREVGHNRIDVIKIYTNGK</sequence>
<dbReference type="PANTHER" id="PTHR30349">
    <property type="entry name" value="PHAGE INTEGRASE-RELATED"/>
    <property type="match status" value="1"/>
</dbReference>
<dbReference type="Proteomes" id="UP000279909">
    <property type="component" value="Unassembled WGS sequence"/>
</dbReference>
<gene>
    <name evidence="7" type="ORF">EC501_17390</name>
</gene>
<comment type="caution">
    <text evidence="7">The sequence shown here is derived from an EMBL/GenBank/DDBJ whole genome shotgun (WGS) entry which is preliminary data.</text>
</comment>
<keyword evidence="8" id="KW-1185">Reference proteome</keyword>
<evidence type="ECO:0000313" key="7">
    <source>
        <dbReference type="EMBL" id="RNC96203.1"/>
    </source>
</evidence>
<dbReference type="Pfam" id="PF12834">
    <property type="entry name" value="Phage_int_SAM_2"/>
    <property type="match status" value="1"/>
</dbReference>
<dbReference type="PROSITE" id="PS51898">
    <property type="entry name" value="TYR_RECOMBINASE"/>
    <property type="match status" value="1"/>
</dbReference>
<dbReference type="EMBL" id="RHLQ01000073">
    <property type="protein sequence ID" value="RNC96203.1"/>
    <property type="molecule type" value="Genomic_DNA"/>
</dbReference>
<dbReference type="InterPro" id="IPR024457">
    <property type="entry name" value="Putative_integrase_N"/>
</dbReference>
<dbReference type="GO" id="GO:0003677">
    <property type="term" value="F:DNA binding"/>
    <property type="evidence" value="ECO:0007669"/>
    <property type="project" value="UniProtKB-UniRule"/>
</dbReference>
<dbReference type="Pfam" id="PF00589">
    <property type="entry name" value="Phage_integrase"/>
    <property type="match status" value="1"/>
</dbReference>
<dbReference type="InterPro" id="IPR050090">
    <property type="entry name" value="Tyrosine_recombinase_XerCD"/>
</dbReference>
<dbReference type="InterPro" id="IPR002104">
    <property type="entry name" value="Integrase_catalytic"/>
</dbReference>
<dbReference type="GO" id="GO:0015074">
    <property type="term" value="P:DNA integration"/>
    <property type="evidence" value="ECO:0007669"/>
    <property type="project" value="InterPro"/>
</dbReference>
<protein>
    <recommendedName>
        <fullName evidence="9">Integrase</fullName>
    </recommendedName>
</protein>
<keyword evidence="3" id="KW-0233">DNA recombination</keyword>
<dbReference type="InterPro" id="IPR011010">
    <property type="entry name" value="DNA_brk_join_enz"/>
</dbReference>
<comment type="similarity">
    <text evidence="1">Belongs to the 'phage' integrase family.</text>
</comment>
<dbReference type="Gene3D" id="1.10.150.130">
    <property type="match status" value="1"/>
</dbReference>